<dbReference type="RefSeq" id="WP_404605082.1">
    <property type="nucleotide sequence ID" value="NZ_JBIYDN010000003.1"/>
</dbReference>
<keyword evidence="7" id="KW-1185">Reference proteome</keyword>
<dbReference type="PROSITE" id="PS50112">
    <property type="entry name" value="PAS"/>
    <property type="match status" value="1"/>
</dbReference>
<evidence type="ECO:0000256" key="2">
    <source>
        <dbReference type="ARBA" id="ARBA00023125"/>
    </source>
</evidence>
<gene>
    <name evidence="6" type="ORF">ABH943_001309</name>
</gene>
<dbReference type="InterPro" id="IPR016032">
    <property type="entry name" value="Sig_transdc_resp-reg_C-effctor"/>
</dbReference>
<dbReference type="InterPro" id="IPR035965">
    <property type="entry name" value="PAS-like_dom_sf"/>
</dbReference>
<dbReference type="Pfam" id="PF13426">
    <property type="entry name" value="PAS_9"/>
    <property type="match status" value="1"/>
</dbReference>
<dbReference type="PRINTS" id="PR00038">
    <property type="entry name" value="HTHLUXR"/>
</dbReference>
<sequence length="189" mass="21564">MMDSDTPDALHDLTLAFRLAPVGLLVSRQRIINHYNTAFSDMFGYGERELIGQSLEQLYPSHHEFEHIGERASQTMREQGRYSDERIMRHKSGRPFWCHVSGKALNRAAPLVEAVWVFEDLSARWSVTAELTTREREISQLLVMGKSSKEIGRELAISPRTVDAHRARLMNKMNVSSVSQLVARLIGRT</sequence>
<dbReference type="EMBL" id="JBIYDN010000003">
    <property type="protein sequence ID" value="MFK4441298.1"/>
    <property type="molecule type" value="Genomic_DNA"/>
</dbReference>
<organism evidence="6 7">
    <name type="scientific">Caballeronia udeis</name>
    <dbReference type="NCBI Taxonomy" id="1232866"/>
    <lineage>
        <taxon>Bacteria</taxon>
        <taxon>Pseudomonadati</taxon>
        <taxon>Pseudomonadota</taxon>
        <taxon>Betaproteobacteria</taxon>
        <taxon>Burkholderiales</taxon>
        <taxon>Burkholderiaceae</taxon>
        <taxon>Caballeronia</taxon>
    </lineage>
</organism>
<evidence type="ECO:0000256" key="3">
    <source>
        <dbReference type="ARBA" id="ARBA00023163"/>
    </source>
</evidence>
<dbReference type="NCBIfam" id="TIGR00229">
    <property type="entry name" value="sensory_box"/>
    <property type="match status" value="1"/>
</dbReference>
<comment type="caution">
    <text evidence="6">The sequence shown here is derived from an EMBL/GenBank/DDBJ whole genome shotgun (WGS) entry which is preliminary data.</text>
</comment>
<dbReference type="SMART" id="SM00421">
    <property type="entry name" value="HTH_LUXR"/>
    <property type="match status" value="1"/>
</dbReference>
<dbReference type="PROSITE" id="PS50043">
    <property type="entry name" value="HTH_LUXR_2"/>
    <property type="match status" value="1"/>
</dbReference>
<keyword evidence="3" id="KW-0804">Transcription</keyword>
<evidence type="ECO:0000259" key="4">
    <source>
        <dbReference type="PROSITE" id="PS50043"/>
    </source>
</evidence>
<dbReference type="InterPro" id="IPR036388">
    <property type="entry name" value="WH-like_DNA-bd_sf"/>
</dbReference>
<dbReference type="InterPro" id="IPR000014">
    <property type="entry name" value="PAS"/>
</dbReference>
<dbReference type="InterPro" id="IPR000792">
    <property type="entry name" value="Tscrpt_reg_LuxR_C"/>
</dbReference>
<keyword evidence="1" id="KW-0805">Transcription regulation</keyword>
<evidence type="ECO:0000256" key="1">
    <source>
        <dbReference type="ARBA" id="ARBA00023015"/>
    </source>
</evidence>
<name>A0ABW8MCB3_9BURK</name>
<reference evidence="6 7" key="1">
    <citation type="submission" date="2024-11" db="EMBL/GenBank/DDBJ databases">
        <title>Using genomics to understand microbial adaptation to soil warming.</title>
        <authorList>
            <person name="Deangelis K.M. PhD."/>
        </authorList>
    </citation>
    <scope>NUCLEOTIDE SEQUENCE [LARGE SCALE GENOMIC DNA]</scope>
    <source>
        <strain evidence="6 7">GAS97</strain>
    </source>
</reference>
<evidence type="ECO:0000259" key="5">
    <source>
        <dbReference type="PROSITE" id="PS50112"/>
    </source>
</evidence>
<dbReference type="Gene3D" id="3.30.450.20">
    <property type="entry name" value="PAS domain"/>
    <property type="match status" value="1"/>
</dbReference>
<evidence type="ECO:0000313" key="7">
    <source>
        <dbReference type="Proteomes" id="UP001620514"/>
    </source>
</evidence>
<proteinExistence type="predicted"/>
<dbReference type="Proteomes" id="UP001620514">
    <property type="component" value="Unassembled WGS sequence"/>
</dbReference>
<dbReference type="PANTHER" id="PTHR44688">
    <property type="entry name" value="DNA-BINDING TRANSCRIPTIONAL ACTIVATOR DEVR_DOSR"/>
    <property type="match status" value="1"/>
</dbReference>
<dbReference type="PROSITE" id="PS00622">
    <property type="entry name" value="HTH_LUXR_1"/>
    <property type="match status" value="1"/>
</dbReference>
<dbReference type="CDD" id="cd06170">
    <property type="entry name" value="LuxR_C_like"/>
    <property type="match status" value="1"/>
</dbReference>
<dbReference type="Pfam" id="PF00196">
    <property type="entry name" value="GerE"/>
    <property type="match status" value="1"/>
</dbReference>
<accession>A0ABW8MCB3</accession>
<dbReference type="PANTHER" id="PTHR44688:SF16">
    <property type="entry name" value="DNA-BINDING TRANSCRIPTIONAL ACTIVATOR DEVR_DOSR"/>
    <property type="match status" value="1"/>
</dbReference>
<feature type="domain" description="PAS" evidence="5">
    <location>
        <begin position="32"/>
        <end position="64"/>
    </location>
</feature>
<dbReference type="SUPFAM" id="SSF46894">
    <property type="entry name" value="C-terminal effector domain of the bipartite response regulators"/>
    <property type="match status" value="1"/>
</dbReference>
<evidence type="ECO:0000313" key="6">
    <source>
        <dbReference type="EMBL" id="MFK4441298.1"/>
    </source>
</evidence>
<dbReference type="CDD" id="cd00130">
    <property type="entry name" value="PAS"/>
    <property type="match status" value="1"/>
</dbReference>
<dbReference type="SMART" id="SM00091">
    <property type="entry name" value="PAS"/>
    <property type="match status" value="1"/>
</dbReference>
<dbReference type="Gene3D" id="1.10.10.10">
    <property type="entry name" value="Winged helix-like DNA-binding domain superfamily/Winged helix DNA-binding domain"/>
    <property type="match status" value="1"/>
</dbReference>
<protein>
    <submittedName>
        <fullName evidence="6">PAS domain S-box-containing protein</fullName>
    </submittedName>
</protein>
<dbReference type="SUPFAM" id="SSF55785">
    <property type="entry name" value="PYP-like sensor domain (PAS domain)"/>
    <property type="match status" value="1"/>
</dbReference>
<feature type="domain" description="HTH luxR-type" evidence="4">
    <location>
        <begin position="124"/>
        <end position="189"/>
    </location>
</feature>
<keyword evidence="2" id="KW-0238">DNA-binding</keyword>